<evidence type="ECO:0000256" key="7">
    <source>
        <dbReference type="ARBA" id="ARBA00022918"/>
    </source>
</evidence>
<keyword evidence="3" id="KW-0548">Nucleotidyltransferase</keyword>
<accession>A0A8S3UCW1</accession>
<gene>
    <name evidence="9" type="ORF">MEDL_55855</name>
</gene>
<keyword evidence="5" id="KW-0255">Endonuclease</keyword>
<dbReference type="AlphaFoldDB" id="A0A8S3UCW1"/>
<dbReference type="Pfam" id="PF00078">
    <property type="entry name" value="RVT_1"/>
    <property type="match status" value="1"/>
</dbReference>
<feature type="domain" description="Reverse transcriptase" evidence="8">
    <location>
        <begin position="141"/>
        <end position="232"/>
    </location>
</feature>
<keyword evidence="4" id="KW-0540">Nuclease</keyword>
<evidence type="ECO:0000313" key="9">
    <source>
        <dbReference type="EMBL" id="CAG2243770.1"/>
    </source>
</evidence>
<proteinExistence type="predicted"/>
<evidence type="ECO:0000313" key="10">
    <source>
        <dbReference type="Proteomes" id="UP000683360"/>
    </source>
</evidence>
<dbReference type="GO" id="GO:0003964">
    <property type="term" value="F:RNA-directed DNA polymerase activity"/>
    <property type="evidence" value="ECO:0007669"/>
    <property type="project" value="UniProtKB-KW"/>
</dbReference>
<dbReference type="Proteomes" id="UP000683360">
    <property type="component" value="Unassembled WGS sequence"/>
</dbReference>
<evidence type="ECO:0000256" key="1">
    <source>
        <dbReference type="ARBA" id="ARBA00022670"/>
    </source>
</evidence>
<evidence type="ECO:0000256" key="3">
    <source>
        <dbReference type="ARBA" id="ARBA00022695"/>
    </source>
</evidence>
<dbReference type="InterPro" id="IPR043502">
    <property type="entry name" value="DNA/RNA_pol_sf"/>
</dbReference>
<keyword evidence="6" id="KW-0378">Hydrolase</keyword>
<evidence type="ECO:0000256" key="4">
    <source>
        <dbReference type="ARBA" id="ARBA00022722"/>
    </source>
</evidence>
<evidence type="ECO:0000256" key="2">
    <source>
        <dbReference type="ARBA" id="ARBA00022679"/>
    </source>
</evidence>
<reference evidence="9" key="1">
    <citation type="submission" date="2021-03" db="EMBL/GenBank/DDBJ databases">
        <authorList>
            <person name="Bekaert M."/>
        </authorList>
    </citation>
    <scope>NUCLEOTIDE SEQUENCE</scope>
</reference>
<dbReference type="SUPFAM" id="SSF56672">
    <property type="entry name" value="DNA/RNA polymerases"/>
    <property type="match status" value="1"/>
</dbReference>
<dbReference type="PANTHER" id="PTHR24559:SF435">
    <property type="entry name" value="RIBONUCLEASE H"/>
    <property type="match status" value="1"/>
</dbReference>
<dbReference type="PANTHER" id="PTHR24559">
    <property type="entry name" value="TRANSPOSON TY3-I GAG-POL POLYPROTEIN"/>
    <property type="match status" value="1"/>
</dbReference>
<keyword evidence="10" id="KW-1185">Reference proteome</keyword>
<keyword evidence="1" id="KW-0645">Protease</keyword>
<dbReference type="OrthoDB" id="6150088at2759"/>
<dbReference type="GO" id="GO:0008233">
    <property type="term" value="F:peptidase activity"/>
    <property type="evidence" value="ECO:0007669"/>
    <property type="project" value="UniProtKB-KW"/>
</dbReference>
<organism evidence="9 10">
    <name type="scientific">Mytilus edulis</name>
    <name type="common">Blue mussel</name>
    <dbReference type="NCBI Taxonomy" id="6550"/>
    <lineage>
        <taxon>Eukaryota</taxon>
        <taxon>Metazoa</taxon>
        <taxon>Spiralia</taxon>
        <taxon>Lophotrochozoa</taxon>
        <taxon>Mollusca</taxon>
        <taxon>Bivalvia</taxon>
        <taxon>Autobranchia</taxon>
        <taxon>Pteriomorphia</taxon>
        <taxon>Mytilida</taxon>
        <taxon>Mytiloidea</taxon>
        <taxon>Mytilidae</taxon>
        <taxon>Mytilinae</taxon>
        <taxon>Mytilus</taxon>
    </lineage>
</organism>
<dbReference type="FunFam" id="3.10.10.10:FF:000007">
    <property type="entry name" value="Retrovirus-related Pol polyprotein from transposon 17.6-like Protein"/>
    <property type="match status" value="1"/>
</dbReference>
<comment type="caution">
    <text evidence="9">The sequence shown here is derived from an EMBL/GenBank/DDBJ whole genome shotgun (WGS) entry which is preliminary data.</text>
</comment>
<dbReference type="InterPro" id="IPR000477">
    <property type="entry name" value="RT_dom"/>
</dbReference>
<protein>
    <submittedName>
        <fullName evidence="9">Transposon Ty3-G Gag-Pol polyprotein,Transposon Ty3-I Gag-Pol polyprotein</fullName>
    </submittedName>
</protein>
<keyword evidence="2" id="KW-0808">Transferase</keyword>
<dbReference type="Gene3D" id="3.10.10.10">
    <property type="entry name" value="HIV Type 1 Reverse Transcriptase, subunit A, domain 1"/>
    <property type="match status" value="1"/>
</dbReference>
<evidence type="ECO:0000256" key="5">
    <source>
        <dbReference type="ARBA" id="ARBA00022759"/>
    </source>
</evidence>
<dbReference type="GO" id="GO:0004519">
    <property type="term" value="F:endonuclease activity"/>
    <property type="evidence" value="ECO:0007669"/>
    <property type="project" value="UniProtKB-KW"/>
</dbReference>
<dbReference type="GO" id="GO:0006508">
    <property type="term" value="P:proteolysis"/>
    <property type="evidence" value="ECO:0007669"/>
    <property type="project" value="UniProtKB-KW"/>
</dbReference>
<evidence type="ECO:0000256" key="6">
    <source>
        <dbReference type="ARBA" id="ARBA00022801"/>
    </source>
</evidence>
<keyword evidence="7" id="KW-0695">RNA-directed DNA polymerase</keyword>
<sequence>MTKIPKICRLHDPVKTHDISENVFTSSRENKVDEFCSEVPEYLKELFQNSCKNIKSNTAKKTLADVLVKHKDAFAKSKTELGSCSVLKHRIDTAHAAPVRQPLRRTPQAFEKEEEKYLRDQIETGVVRPSSSAWSSPVVFVRKKDGSVRWCVDYRKVNDLTIKDAYPLPRIDMCLDCLSSAKIFSCFDLQSGYWQIELNEKDREKTAFTTKYGLFEYTKMPFGLCNARVLFKDAWN</sequence>
<evidence type="ECO:0000259" key="8">
    <source>
        <dbReference type="Pfam" id="PF00078"/>
    </source>
</evidence>
<dbReference type="EMBL" id="CAJPWZ010002714">
    <property type="protein sequence ID" value="CAG2243770.1"/>
    <property type="molecule type" value="Genomic_DNA"/>
</dbReference>
<name>A0A8S3UCW1_MYTED</name>
<dbReference type="InterPro" id="IPR053134">
    <property type="entry name" value="RNA-dir_DNA_polymerase"/>
</dbReference>
<dbReference type="CDD" id="cd01647">
    <property type="entry name" value="RT_LTR"/>
    <property type="match status" value="1"/>
</dbReference>